<accession>A0ABV1CG78</accession>
<evidence type="ECO:0000256" key="1">
    <source>
        <dbReference type="SAM" id="Phobius"/>
    </source>
</evidence>
<feature type="transmembrane region" description="Helical" evidence="1">
    <location>
        <begin position="101"/>
        <end position="118"/>
    </location>
</feature>
<feature type="transmembrane region" description="Helical" evidence="1">
    <location>
        <begin position="6"/>
        <end position="25"/>
    </location>
</feature>
<comment type="caution">
    <text evidence="2">The sequence shown here is derived from an EMBL/GenBank/DDBJ whole genome shotgun (WGS) entry which is preliminary data.</text>
</comment>
<gene>
    <name evidence="2" type="ORF">WMO19_09440</name>
</gene>
<keyword evidence="1" id="KW-0472">Membrane</keyword>
<protein>
    <submittedName>
        <fullName evidence="2">Uncharacterized protein</fullName>
    </submittedName>
</protein>
<feature type="transmembrane region" description="Helical" evidence="1">
    <location>
        <begin position="130"/>
        <end position="148"/>
    </location>
</feature>
<feature type="transmembrane region" description="Helical" evidence="1">
    <location>
        <begin position="37"/>
        <end position="57"/>
    </location>
</feature>
<evidence type="ECO:0000313" key="2">
    <source>
        <dbReference type="EMBL" id="MEQ2401820.1"/>
    </source>
</evidence>
<feature type="transmembrane region" description="Helical" evidence="1">
    <location>
        <begin position="168"/>
        <end position="189"/>
    </location>
</feature>
<keyword evidence="1" id="KW-0812">Transmembrane</keyword>
<keyword evidence="1" id="KW-1133">Transmembrane helix</keyword>
<dbReference type="EMBL" id="JBBMFO010000048">
    <property type="protein sequence ID" value="MEQ2401820.1"/>
    <property type="molecule type" value="Genomic_DNA"/>
</dbReference>
<sequence>MESLILLFFIPAILISSIIPLTYRYKEKRGIETESSTIVENYIYAFTMVSFWIGIVFSQKKLYIYFAIFGLVAYFVYRTYTEDILKNKYKDDPRLYKITTIIAQATLIIYQLIFFMTLEDGHKINYFAKNEFLIVLSCFVLVILWLSYYLSKKSLSKIFVEKDSYRKVFITLQILFIIIFTGFTIYNIININRFDFYLDRLM</sequence>
<dbReference type="RefSeq" id="WP_349171597.1">
    <property type="nucleotide sequence ID" value="NZ_JBBMFO010000048.1"/>
</dbReference>
<feature type="transmembrane region" description="Helical" evidence="1">
    <location>
        <begin position="63"/>
        <end position="80"/>
    </location>
</feature>
<proteinExistence type="predicted"/>
<dbReference type="Proteomes" id="UP001447979">
    <property type="component" value="Unassembled WGS sequence"/>
</dbReference>
<organism evidence="2 3">
    <name type="scientific">Peptoniphilus hominis</name>
    <name type="common">ex Hitch et al. 2025</name>
    <dbReference type="NCBI Taxonomy" id="3133174"/>
    <lineage>
        <taxon>Bacteria</taxon>
        <taxon>Bacillati</taxon>
        <taxon>Bacillota</taxon>
        <taxon>Tissierellia</taxon>
        <taxon>Tissierellales</taxon>
        <taxon>Peptoniphilaceae</taxon>
        <taxon>Peptoniphilus</taxon>
    </lineage>
</organism>
<keyword evidence="3" id="KW-1185">Reference proteome</keyword>
<name>A0ABV1CG78_9FIRM</name>
<evidence type="ECO:0000313" key="3">
    <source>
        <dbReference type="Proteomes" id="UP001447979"/>
    </source>
</evidence>
<reference evidence="2 3" key="1">
    <citation type="submission" date="2024-03" db="EMBL/GenBank/DDBJ databases">
        <title>Human intestinal bacterial collection.</title>
        <authorList>
            <person name="Pauvert C."/>
            <person name="Hitch T.C.A."/>
            <person name="Clavel T."/>
        </authorList>
    </citation>
    <scope>NUCLEOTIDE SEQUENCE [LARGE SCALE GENOMIC DNA]</scope>
    <source>
        <strain evidence="2 3">CLA-SR-H025</strain>
    </source>
</reference>